<feature type="transmembrane region" description="Helical" evidence="1">
    <location>
        <begin position="104"/>
        <end position="124"/>
    </location>
</feature>
<accession>A0A975G4A5</accession>
<name>A0A975G4A5_9CAUL</name>
<proteinExistence type="predicted"/>
<organism evidence="2 3">
    <name type="scientific">Phenylobacterium montanum</name>
    <dbReference type="NCBI Taxonomy" id="2823693"/>
    <lineage>
        <taxon>Bacteria</taxon>
        <taxon>Pseudomonadati</taxon>
        <taxon>Pseudomonadota</taxon>
        <taxon>Alphaproteobacteria</taxon>
        <taxon>Caulobacterales</taxon>
        <taxon>Caulobacteraceae</taxon>
        <taxon>Phenylobacterium</taxon>
    </lineage>
</organism>
<evidence type="ECO:0000313" key="3">
    <source>
        <dbReference type="Proteomes" id="UP000676409"/>
    </source>
</evidence>
<evidence type="ECO:0000256" key="1">
    <source>
        <dbReference type="SAM" id="Phobius"/>
    </source>
</evidence>
<feature type="transmembrane region" description="Helical" evidence="1">
    <location>
        <begin position="43"/>
        <end position="65"/>
    </location>
</feature>
<dbReference type="AlphaFoldDB" id="A0A975G4A5"/>
<dbReference type="RefSeq" id="WP_211940359.1">
    <property type="nucleotide sequence ID" value="NZ_CP073078.1"/>
</dbReference>
<keyword evidence="1" id="KW-0472">Membrane</keyword>
<feature type="transmembrane region" description="Helical" evidence="1">
    <location>
        <begin position="16"/>
        <end position="37"/>
    </location>
</feature>
<keyword evidence="1" id="KW-1133">Transmembrane helix</keyword>
<dbReference type="Proteomes" id="UP000676409">
    <property type="component" value="Chromosome"/>
</dbReference>
<feature type="transmembrane region" description="Helical" evidence="1">
    <location>
        <begin position="77"/>
        <end position="98"/>
    </location>
</feature>
<gene>
    <name evidence="2" type="ORF">KCG34_10800</name>
</gene>
<evidence type="ECO:0000313" key="2">
    <source>
        <dbReference type="EMBL" id="QUD90308.1"/>
    </source>
</evidence>
<sequence>MSDQPISKFMLTTKGAINLVFGAGMVAAPAQLLHLYGMSLDPSGVFLAHLFGAGLLEIGAVQVLARNTPRGALKSALVGAVAVFDLIGLGLAVPGMLAGVMNTMGWADVGLYAFAGFGFALAWLKECRTPSAASAAPAH</sequence>
<dbReference type="EMBL" id="CP073078">
    <property type="protein sequence ID" value="QUD90308.1"/>
    <property type="molecule type" value="Genomic_DNA"/>
</dbReference>
<keyword evidence="3" id="KW-1185">Reference proteome</keyword>
<dbReference type="KEGG" id="caul:KCG34_10800"/>
<reference evidence="2" key="1">
    <citation type="submission" date="2021-04" db="EMBL/GenBank/DDBJ databases">
        <title>The complete genome sequence of Caulobacter sp. S6.</title>
        <authorList>
            <person name="Tang Y."/>
            <person name="Ouyang W."/>
            <person name="Liu Q."/>
            <person name="Huang B."/>
            <person name="Guo Z."/>
            <person name="Lei P."/>
        </authorList>
    </citation>
    <scope>NUCLEOTIDE SEQUENCE</scope>
    <source>
        <strain evidence="2">S6</strain>
    </source>
</reference>
<protein>
    <submittedName>
        <fullName evidence="2">Uncharacterized protein</fullName>
    </submittedName>
</protein>
<keyword evidence="1" id="KW-0812">Transmembrane</keyword>